<organism evidence="2 3">
    <name type="scientific">Trachipleistophora hominis</name>
    <name type="common">Microsporidian parasite</name>
    <dbReference type="NCBI Taxonomy" id="72359"/>
    <lineage>
        <taxon>Eukaryota</taxon>
        <taxon>Fungi</taxon>
        <taxon>Fungi incertae sedis</taxon>
        <taxon>Microsporidia</taxon>
        <taxon>Pleistophoridae</taxon>
        <taxon>Trachipleistophora</taxon>
    </lineage>
</organism>
<dbReference type="OrthoDB" id="10637731at2759"/>
<evidence type="ECO:0000313" key="3">
    <source>
        <dbReference type="Proteomes" id="UP000011185"/>
    </source>
</evidence>
<feature type="non-terminal residue" evidence="2">
    <location>
        <position position="1"/>
    </location>
</feature>
<evidence type="ECO:0000313" key="2">
    <source>
        <dbReference type="EMBL" id="ELQ76861.1"/>
    </source>
</evidence>
<sequence>VDAKREKTKQLGYYTWSRKRPKQDRTIYEDENEPGRRKRKSVKTSDNVVLMRIFHKKLVEMINCAKLMIGKANKKLLMMLFSIQLLVDYYKVGNLNMIVHHGRCKLELKRSQRCYEIENSKSNGKYKCICV</sequence>
<evidence type="ECO:0000256" key="1">
    <source>
        <dbReference type="SAM" id="MobiDB-lite"/>
    </source>
</evidence>
<dbReference type="AlphaFoldDB" id="L7K0B3"/>
<dbReference type="Proteomes" id="UP000011185">
    <property type="component" value="Unassembled WGS sequence"/>
</dbReference>
<reference evidence="2 3" key="1">
    <citation type="journal article" date="2012" name="PLoS Pathog.">
        <title>The genome of the obligate intracellular parasite Trachipleistophora hominis: new insights into microsporidian genome dynamics and reductive evolution.</title>
        <authorList>
            <person name="Heinz E."/>
            <person name="Williams T.A."/>
            <person name="Nakjang S."/>
            <person name="Noel C.J."/>
            <person name="Swan D.C."/>
            <person name="Goldberg A.V."/>
            <person name="Harris S.R."/>
            <person name="Weinmaier T."/>
            <person name="Markert S."/>
            <person name="Becher D."/>
            <person name="Bernhardt J."/>
            <person name="Dagan T."/>
            <person name="Hacker C."/>
            <person name="Lucocq J.M."/>
            <person name="Schweder T."/>
            <person name="Rattei T."/>
            <person name="Hall N."/>
            <person name="Hirt R.P."/>
            <person name="Embley T.M."/>
        </authorList>
    </citation>
    <scope>NUCLEOTIDE SEQUENCE [LARGE SCALE GENOMIC DNA]</scope>
</reference>
<accession>L7K0B3</accession>
<feature type="region of interest" description="Disordered" evidence="1">
    <location>
        <begin position="19"/>
        <end position="41"/>
    </location>
</feature>
<gene>
    <name evidence="2" type="ORF">THOM_0148</name>
</gene>
<protein>
    <submittedName>
        <fullName evidence="2">Uncharacterized protein</fullName>
    </submittedName>
</protein>
<dbReference type="HOGENOM" id="CLU_1932685_0_0_1"/>
<keyword evidence="3" id="KW-1185">Reference proteome</keyword>
<name>L7K0B3_TRAHO</name>
<dbReference type="InParanoid" id="L7K0B3"/>
<proteinExistence type="predicted"/>
<dbReference type="EMBL" id="JH993810">
    <property type="protein sequence ID" value="ELQ76861.1"/>
    <property type="molecule type" value="Genomic_DNA"/>
</dbReference>
<dbReference type="VEuPathDB" id="MicrosporidiaDB:THOM_0148"/>